<evidence type="ECO:0000313" key="1">
    <source>
        <dbReference type="EMBL" id="OYX36123.1"/>
    </source>
</evidence>
<comment type="caution">
    <text evidence="1">The sequence shown here is derived from an EMBL/GenBank/DDBJ whole genome shotgun (WGS) entry which is preliminary data.</text>
</comment>
<accession>A0A258FW69</accession>
<reference evidence="1 2" key="1">
    <citation type="submission" date="2017-03" db="EMBL/GenBank/DDBJ databases">
        <title>Lifting the veil on microbial sulfur biogeochemistry in mining wastewaters.</title>
        <authorList>
            <person name="Kantor R.S."/>
            <person name="Colenbrander Nelson T."/>
            <person name="Marshall S."/>
            <person name="Bennett D."/>
            <person name="Apte S."/>
            <person name="Camacho D."/>
            <person name="Thomas B.C."/>
            <person name="Warren L.A."/>
            <person name="Banfield J.F."/>
        </authorList>
    </citation>
    <scope>NUCLEOTIDE SEQUENCE [LARGE SCALE GENOMIC DNA]</scope>
    <source>
        <strain evidence="1">32-69-9</strain>
    </source>
</reference>
<protein>
    <submittedName>
        <fullName evidence="1">Phage head-tail adapter protein</fullName>
    </submittedName>
</protein>
<evidence type="ECO:0000313" key="2">
    <source>
        <dbReference type="Proteomes" id="UP000215595"/>
    </source>
</evidence>
<gene>
    <name evidence="1" type="ORF">B7Z01_00260</name>
</gene>
<sequence length="100" mass="11092">MRVLGELFEPVEAETPFGGQAVSYASLGSVWLRLDGRRRRERSEAGGLGVVEVATAETRTDPRLIEGRVIRVGGADWRIVQADVEADRPGRCDLQLERTR</sequence>
<dbReference type="AlphaFoldDB" id="A0A258FW69"/>
<proteinExistence type="predicted"/>
<dbReference type="EMBL" id="NCEB01000001">
    <property type="protein sequence ID" value="OYX36123.1"/>
    <property type="molecule type" value="Genomic_DNA"/>
</dbReference>
<name>A0A258FW69_9CAUL</name>
<organism evidence="1 2">
    <name type="scientific">Brevundimonas subvibrioides</name>
    <dbReference type="NCBI Taxonomy" id="74313"/>
    <lineage>
        <taxon>Bacteria</taxon>
        <taxon>Pseudomonadati</taxon>
        <taxon>Pseudomonadota</taxon>
        <taxon>Alphaproteobacteria</taxon>
        <taxon>Caulobacterales</taxon>
        <taxon>Caulobacteraceae</taxon>
        <taxon>Brevundimonas</taxon>
    </lineage>
</organism>
<dbReference type="Proteomes" id="UP000215595">
    <property type="component" value="Unassembled WGS sequence"/>
</dbReference>